<proteinExistence type="predicted"/>
<dbReference type="Proteomes" id="UP000468388">
    <property type="component" value="Unassembled WGS sequence"/>
</dbReference>
<name>A0A6N8J994_9BACT</name>
<reference evidence="1 2" key="1">
    <citation type="submission" date="2019-12" db="EMBL/GenBank/DDBJ databases">
        <title>The draft genomic sequence of strain Chitinophaga oryziterrae JCM 16595.</title>
        <authorList>
            <person name="Zhang X."/>
        </authorList>
    </citation>
    <scope>NUCLEOTIDE SEQUENCE [LARGE SCALE GENOMIC DNA]</scope>
    <source>
        <strain evidence="1 2">JCM 16595</strain>
    </source>
</reference>
<dbReference type="SUPFAM" id="SSF109854">
    <property type="entry name" value="DinB/YfiT-like putative metalloenzymes"/>
    <property type="match status" value="1"/>
</dbReference>
<protein>
    <submittedName>
        <fullName evidence="1">DUF1572 domain-containing protein</fullName>
    </submittedName>
</protein>
<sequence length="174" mass="20362">MIEQLYLDSAITRLSYYKMLGDKTMEQLTGEQLHWQPDGEPNSIYLIIKHLSGNMLSRWTDFLTSDGEKPWRDRDTEFEEAEASKENILDLWEKGWTCMINALSALQPADLEKTIFIRNEPHFVIDAVNRQLCHVPHHVGQIVYIGKMIRKENWQSLSIPKGHSQDFNREKFGK</sequence>
<dbReference type="Gene3D" id="1.20.120.450">
    <property type="entry name" value="dinb family like domain"/>
    <property type="match status" value="1"/>
</dbReference>
<dbReference type="InterPro" id="IPR034660">
    <property type="entry name" value="DinB/YfiT-like"/>
</dbReference>
<dbReference type="AlphaFoldDB" id="A0A6N8J994"/>
<organism evidence="1 2">
    <name type="scientific">Chitinophaga oryziterrae</name>
    <dbReference type="NCBI Taxonomy" id="1031224"/>
    <lineage>
        <taxon>Bacteria</taxon>
        <taxon>Pseudomonadati</taxon>
        <taxon>Bacteroidota</taxon>
        <taxon>Chitinophagia</taxon>
        <taxon>Chitinophagales</taxon>
        <taxon>Chitinophagaceae</taxon>
        <taxon>Chitinophaga</taxon>
    </lineage>
</organism>
<dbReference type="OrthoDB" id="68731at2"/>
<dbReference type="EMBL" id="WRXO01000003">
    <property type="protein sequence ID" value="MVT41554.1"/>
    <property type="molecule type" value="Genomic_DNA"/>
</dbReference>
<accession>A0A6N8J994</accession>
<dbReference type="RefSeq" id="WP_157300178.1">
    <property type="nucleotide sequence ID" value="NZ_BAAAZB010000025.1"/>
</dbReference>
<comment type="caution">
    <text evidence="1">The sequence shown here is derived from an EMBL/GenBank/DDBJ whole genome shotgun (WGS) entry which is preliminary data.</text>
</comment>
<evidence type="ECO:0000313" key="2">
    <source>
        <dbReference type="Proteomes" id="UP000468388"/>
    </source>
</evidence>
<gene>
    <name evidence="1" type="ORF">GO495_13250</name>
</gene>
<evidence type="ECO:0000313" key="1">
    <source>
        <dbReference type="EMBL" id="MVT41554.1"/>
    </source>
</evidence>
<keyword evidence="2" id="KW-1185">Reference proteome</keyword>
<dbReference type="InterPro" id="IPR011466">
    <property type="entry name" value="DUF1572"/>
</dbReference>
<dbReference type="Pfam" id="PF07609">
    <property type="entry name" value="DUF1572"/>
    <property type="match status" value="1"/>
</dbReference>